<dbReference type="OrthoDB" id="441812at2759"/>
<evidence type="ECO:0000313" key="3">
    <source>
        <dbReference type="Proteomes" id="UP000030752"/>
    </source>
</evidence>
<feature type="domain" description="SET" evidence="1">
    <location>
        <begin position="25"/>
        <end position="268"/>
    </location>
</feature>
<name>W2S405_CYPE1</name>
<dbReference type="VEuPathDB" id="FungiDB:HMPREF1541_02580"/>
<evidence type="ECO:0000313" key="2">
    <source>
        <dbReference type="EMBL" id="ETN43421.1"/>
    </source>
</evidence>
<dbReference type="GO" id="GO:0005634">
    <property type="term" value="C:nucleus"/>
    <property type="evidence" value="ECO:0007669"/>
    <property type="project" value="TreeGrafter"/>
</dbReference>
<protein>
    <recommendedName>
        <fullName evidence="1">SET domain-containing protein</fullName>
    </recommendedName>
</protein>
<dbReference type="GeneID" id="19969919"/>
<sequence length="469" mass="52203">MRYGHLDTESLPAWAVLNDIQLPAARVTRNILDSDGNSKGGGLVATRDVSAGAILLKVPSELIVSRGQVDQCAKVDCTLRTILDAAESFAKTPRLLILVFLLYQMTMGSPDNEHRTGAKQSPHADYVKFLPKSIPLPTFYTEAERALLSGTSLKDALEQKLTSLEKEFDQLREETSTVPWCRDTWWDEQNGILTMDDWKLADAEYRSRALELPRGVGDSMVPVVDMANHASDNRSNARFEVDDDGNAVLVVRDDKSIASGEEITIMYGVGGATEMVFSYGFLEEGASSAREMFLNLSMPEDDPLRIAKIRYAEEAPGVRIFVNHAGKVDWDSNYVWWACINEEDGLDFRVAQTNDGQKELKASWKGHEFAAGELKDILMNDQLRDIFVLRATVLIQQRLEEQGLALAGTEQAFLEARDQSDSSESVWKLVSRLRDLELELVSDGFQHLETEVSGPVRIVSEFSCKGCLG</sequence>
<dbReference type="Proteomes" id="UP000030752">
    <property type="component" value="Unassembled WGS sequence"/>
</dbReference>
<dbReference type="CDD" id="cd10527">
    <property type="entry name" value="SET_LSMT"/>
    <property type="match status" value="1"/>
</dbReference>
<dbReference type="PANTHER" id="PTHR13271:SF76">
    <property type="entry name" value="SET DOMAIN-CONTAINING PROTEIN 8"/>
    <property type="match status" value="1"/>
</dbReference>
<accession>W2S405</accession>
<dbReference type="HOGENOM" id="CLU_044629_0_0_1"/>
<dbReference type="SUPFAM" id="SSF82199">
    <property type="entry name" value="SET domain"/>
    <property type="match status" value="1"/>
</dbReference>
<dbReference type="AlphaFoldDB" id="W2S405"/>
<dbReference type="Gene3D" id="3.90.1410.10">
    <property type="entry name" value="set domain protein methyltransferase, domain 1"/>
    <property type="match status" value="1"/>
</dbReference>
<dbReference type="InterPro" id="IPR001214">
    <property type="entry name" value="SET_dom"/>
</dbReference>
<proteinExistence type="predicted"/>
<dbReference type="eggNOG" id="KOG1337">
    <property type="taxonomic scope" value="Eukaryota"/>
</dbReference>
<dbReference type="InterPro" id="IPR050600">
    <property type="entry name" value="SETD3_SETD6_MTase"/>
</dbReference>
<dbReference type="InterPro" id="IPR046341">
    <property type="entry name" value="SET_dom_sf"/>
</dbReference>
<gene>
    <name evidence="2" type="ORF">HMPREF1541_02580</name>
</gene>
<dbReference type="InParanoid" id="W2S405"/>
<dbReference type="PROSITE" id="PS50280">
    <property type="entry name" value="SET"/>
    <property type="match status" value="1"/>
</dbReference>
<reference evidence="2 3" key="1">
    <citation type="submission" date="2013-03" db="EMBL/GenBank/DDBJ databases">
        <title>The Genome Sequence of Phialophora europaea CBS 101466.</title>
        <authorList>
            <consortium name="The Broad Institute Genomics Platform"/>
            <person name="Cuomo C."/>
            <person name="de Hoog S."/>
            <person name="Gorbushina A."/>
            <person name="Walker B."/>
            <person name="Young S.K."/>
            <person name="Zeng Q."/>
            <person name="Gargeya S."/>
            <person name="Fitzgerald M."/>
            <person name="Haas B."/>
            <person name="Abouelleil A."/>
            <person name="Allen A.W."/>
            <person name="Alvarado L."/>
            <person name="Arachchi H.M."/>
            <person name="Berlin A.M."/>
            <person name="Chapman S.B."/>
            <person name="Gainer-Dewar J."/>
            <person name="Goldberg J."/>
            <person name="Griggs A."/>
            <person name="Gujja S."/>
            <person name="Hansen M."/>
            <person name="Howarth C."/>
            <person name="Imamovic A."/>
            <person name="Ireland A."/>
            <person name="Larimer J."/>
            <person name="McCowan C."/>
            <person name="Murphy C."/>
            <person name="Pearson M."/>
            <person name="Poon T.W."/>
            <person name="Priest M."/>
            <person name="Roberts A."/>
            <person name="Saif S."/>
            <person name="Shea T."/>
            <person name="Sisk P."/>
            <person name="Sykes S."/>
            <person name="Wortman J."/>
            <person name="Nusbaum C."/>
            <person name="Birren B."/>
        </authorList>
    </citation>
    <scope>NUCLEOTIDE SEQUENCE [LARGE SCALE GENOMIC DNA]</scope>
    <source>
        <strain evidence="2 3">CBS 101466</strain>
    </source>
</reference>
<dbReference type="Pfam" id="PF00856">
    <property type="entry name" value="SET"/>
    <property type="match status" value="1"/>
</dbReference>
<dbReference type="GO" id="GO:0016279">
    <property type="term" value="F:protein-lysine N-methyltransferase activity"/>
    <property type="evidence" value="ECO:0007669"/>
    <property type="project" value="TreeGrafter"/>
</dbReference>
<dbReference type="PANTHER" id="PTHR13271">
    <property type="entry name" value="UNCHARACTERIZED PUTATIVE METHYLTRANSFERASE"/>
    <property type="match status" value="1"/>
</dbReference>
<dbReference type="EMBL" id="KB822718">
    <property type="protein sequence ID" value="ETN43421.1"/>
    <property type="molecule type" value="Genomic_DNA"/>
</dbReference>
<dbReference type="RefSeq" id="XP_008715157.1">
    <property type="nucleotide sequence ID" value="XM_008716935.1"/>
</dbReference>
<evidence type="ECO:0000259" key="1">
    <source>
        <dbReference type="PROSITE" id="PS50280"/>
    </source>
</evidence>
<keyword evidence="3" id="KW-1185">Reference proteome</keyword>
<organism evidence="2 3">
    <name type="scientific">Cyphellophora europaea (strain CBS 101466)</name>
    <name type="common">Phialophora europaea</name>
    <dbReference type="NCBI Taxonomy" id="1220924"/>
    <lineage>
        <taxon>Eukaryota</taxon>
        <taxon>Fungi</taxon>
        <taxon>Dikarya</taxon>
        <taxon>Ascomycota</taxon>
        <taxon>Pezizomycotina</taxon>
        <taxon>Eurotiomycetes</taxon>
        <taxon>Chaetothyriomycetidae</taxon>
        <taxon>Chaetothyriales</taxon>
        <taxon>Cyphellophoraceae</taxon>
        <taxon>Cyphellophora</taxon>
    </lineage>
</organism>
<dbReference type="STRING" id="1220924.W2S405"/>